<dbReference type="GO" id="GO:0005886">
    <property type="term" value="C:plasma membrane"/>
    <property type="evidence" value="ECO:0007669"/>
    <property type="project" value="UniProtKB-SubCell"/>
</dbReference>
<keyword evidence="9" id="KW-1185">Reference proteome</keyword>
<protein>
    <submittedName>
        <fullName evidence="8">Sodium:proton antiporter</fullName>
    </submittedName>
</protein>
<feature type="transmembrane region" description="Helical" evidence="6">
    <location>
        <begin position="6"/>
        <end position="24"/>
    </location>
</feature>
<feature type="transmembrane region" description="Helical" evidence="6">
    <location>
        <begin position="428"/>
        <end position="451"/>
    </location>
</feature>
<dbReference type="Proteomes" id="UP000766550">
    <property type="component" value="Unassembled WGS sequence"/>
</dbReference>
<dbReference type="EMBL" id="JAHQXF010000001">
    <property type="protein sequence ID" value="MBV0923612.1"/>
    <property type="molecule type" value="Genomic_DNA"/>
</dbReference>
<keyword evidence="3 6" id="KW-0812">Transmembrane</keyword>
<feature type="transmembrane region" description="Helical" evidence="6">
    <location>
        <begin position="381"/>
        <end position="407"/>
    </location>
</feature>
<evidence type="ECO:0000313" key="9">
    <source>
        <dbReference type="Proteomes" id="UP000766550"/>
    </source>
</evidence>
<dbReference type="Pfam" id="PF03553">
    <property type="entry name" value="Na_H_antiporter"/>
    <property type="match status" value="1"/>
</dbReference>
<feature type="transmembrane region" description="Helical" evidence="6">
    <location>
        <begin position="491"/>
        <end position="514"/>
    </location>
</feature>
<evidence type="ECO:0000256" key="3">
    <source>
        <dbReference type="ARBA" id="ARBA00022692"/>
    </source>
</evidence>
<feature type="transmembrane region" description="Helical" evidence="6">
    <location>
        <begin position="457"/>
        <end position="479"/>
    </location>
</feature>
<dbReference type="InterPro" id="IPR018461">
    <property type="entry name" value="Na/H_Antiport_NhaC-like_C"/>
</dbReference>
<feature type="transmembrane region" description="Helical" evidence="6">
    <location>
        <begin position="29"/>
        <end position="47"/>
    </location>
</feature>
<feature type="transmembrane region" description="Helical" evidence="6">
    <location>
        <begin position="113"/>
        <end position="133"/>
    </location>
</feature>
<keyword evidence="4 6" id="KW-1133">Transmembrane helix</keyword>
<evidence type="ECO:0000256" key="5">
    <source>
        <dbReference type="ARBA" id="ARBA00023136"/>
    </source>
</evidence>
<gene>
    <name evidence="8" type="ORF">KTS45_05300</name>
</gene>
<feature type="transmembrane region" description="Helical" evidence="6">
    <location>
        <begin position="204"/>
        <end position="223"/>
    </location>
</feature>
<keyword evidence="2" id="KW-1003">Cell membrane</keyword>
<feature type="transmembrane region" description="Helical" evidence="6">
    <location>
        <begin position="549"/>
        <end position="570"/>
    </location>
</feature>
<dbReference type="AlphaFoldDB" id="A0A8J7Y3M7"/>
<keyword evidence="5 6" id="KW-0472">Membrane</keyword>
<name>A0A8J7Y3M7_9EURY</name>
<dbReference type="OrthoDB" id="76879at2157"/>
<evidence type="ECO:0000256" key="1">
    <source>
        <dbReference type="ARBA" id="ARBA00004651"/>
    </source>
</evidence>
<feature type="transmembrane region" description="Helical" evidence="6">
    <location>
        <begin position="265"/>
        <end position="286"/>
    </location>
</feature>
<feature type="domain" description="Na+/H+ antiporter NhaC-like C-terminal" evidence="7">
    <location>
        <begin position="256"/>
        <end position="568"/>
    </location>
</feature>
<organism evidence="8 9">
    <name type="scientific">Haloarcula limicola</name>
    <dbReference type="NCBI Taxonomy" id="1429915"/>
    <lineage>
        <taxon>Archaea</taxon>
        <taxon>Methanobacteriati</taxon>
        <taxon>Methanobacteriota</taxon>
        <taxon>Stenosarchaea group</taxon>
        <taxon>Halobacteria</taxon>
        <taxon>Halobacteriales</taxon>
        <taxon>Haloarculaceae</taxon>
        <taxon>Haloarcula</taxon>
    </lineage>
</organism>
<accession>A0A8J7Y3M7</accession>
<evidence type="ECO:0000256" key="4">
    <source>
        <dbReference type="ARBA" id="ARBA00022989"/>
    </source>
</evidence>
<comment type="subcellular location">
    <subcellularLocation>
        <location evidence="1">Cell membrane</location>
        <topology evidence="1">Multi-pass membrane protein</topology>
    </subcellularLocation>
</comment>
<dbReference type="PANTHER" id="PTHR43478">
    <property type="entry name" value="NA+/H+ ANTIPORTER-RELATED"/>
    <property type="match status" value="1"/>
</dbReference>
<proteinExistence type="predicted"/>
<comment type="caution">
    <text evidence="8">The sequence shown here is derived from an EMBL/GenBank/DDBJ whole genome shotgun (WGS) entry which is preliminary data.</text>
</comment>
<evidence type="ECO:0000259" key="7">
    <source>
        <dbReference type="Pfam" id="PF03553"/>
    </source>
</evidence>
<dbReference type="PANTHER" id="PTHR43478:SF1">
    <property type="entry name" value="NA+_H+ ANTIPORTER NHAC-LIKE C-TERMINAL DOMAIN-CONTAINING PROTEIN"/>
    <property type="match status" value="1"/>
</dbReference>
<evidence type="ECO:0000256" key="6">
    <source>
        <dbReference type="SAM" id="Phobius"/>
    </source>
</evidence>
<sequence>MVEGIVAGPWSVVPALVAIALAWYTRDALIGLFVGIVVTSVLLGALHPQTVGVPPDLITAGGEVATVQPQAENASSWTTGVGGIGLGALFGLKLVPEIIATAPLFGEWYVKNVLLAIFAIGGMIGLMIRAGAIQGVLEALASRVDSADDAEKAAFLAGIAVHIDDYFNCLVVGSMMRPLTDRFDVSRAKLAYYVDSAGSPASRLAFYSTWGAAMVGFIGSGLVEAQKQGSLPSGMSNFVDAGGEQVTAATGAVWPLFFNTLFTGFYSWAALALAALVAWQVVPNLYEMGTEESRARETGEVVGEDADPMISEEMDEYEVSETATPDWRNFAWPILTMVVVGLSAMFWRASPVIYVEGRQRMGTTLVQLGGWRLVAPPSGPWAFNIGGVQLGIASIAALIVAFLLYRWKGDIPSNDDATDAMMVGFKGILLAAVILMFASSIQNAVSLLGISSFVTNVFGGVPAFVVPVGVFLVTSAVSFSDGSSWSTYGIMFPIAIPLAFSTGANLPLVLGAVFSGGIFGDHTSPISDTTVLASSTSGSDHMVHVRSQAPYALIAAGIAAALFLVLGFVVPEGFRIIPY</sequence>
<dbReference type="RefSeq" id="WP_162316732.1">
    <property type="nucleotide sequence ID" value="NZ_JAHQXF010000001.1"/>
</dbReference>
<evidence type="ECO:0000313" key="8">
    <source>
        <dbReference type="EMBL" id="MBV0923612.1"/>
    </source>
</evidence>
<feature type="transmembrane region" description="Helical" evidence="6">
    <location>
        <begin position="330"/>
        <end position="349"/>
    </location>
</feature>
<reference evidence="8 9" key="1">
    <citation type="submission" date="2021-06" db="EMBL/GenBank/DDBJ databases">
        <title>New haloarchaea isolates fom saline soil.</title>
        <authorList>
            <person name="Duran-Viseras A."/>
            <person name="Sanchez-Porro C.S."/>
            <person name="Ventosa A."/>
        </authorList>
    </citation>
    <scope>NUCLEOTIDE SEQUENCE [LARGE SCALE GENOMIC DNA]</scope>
    <source>
        <strain evidence="8 9">JCM 183640</strain>
    </source>
</reference>
<evidence type="ECO:0000256" key="2">
    <source>
        <dbReference type="ARBA" id="ARBA00022475"/>
    </source>
</evidence>